<evidence type="ECO:0008006" key="10">
    <source>
        <dbReference type="Google" id="ProtNLM"/>
    </source>
</evidence>
<dbReference type="EMBL" id="PIPO01000004">
    <property type="protein sequence ID" value="RUO32330.1"/>
    <property type="molecule type" value="Genomic_DNA"/>
</dbReference>
<dbReference type="InterPro" id="IPR032831">
    <property type="entry name" value="LptM_cons"/>
</dbReference>
<name>A0A432WEX6_9GAMM</name>
<keyword evidence="4" id="KW-0564">Palmitate</keyword>
<dbReference type="PROSITE" id="PS51257">
    <property type="entry name" value="PROKAR_LIPOPROTEIN"/>
    <property type="match status" value="1"/>
</dbReference>
<keyword evidence="9" id="KW-1185">Reference proteome</keyword>
<gene>
    <name evidence="8" type="ORF">CWE14_09260</name>
</gene>
<dbReference type="RefSeq" id="WP_126799121.1">
    <property type="nucleotide sequence ID" value="NZ_PIPO01000004.1"/>
</dbReference>
<evidence type="ECO:0000256" key="3">
    <source>
        <dbReference type="ARBA" id="ARBA00023136"/>
    </source>
</evidence>
<comment type="subcellular location">
    <subcellularLocation>
        <location evidence="1">Cell outer membrane</location>
        <topology evidence="1">Lipid-anchor</topology>
    </subcellularLocation>
</comment>
<dbReference type="Proteomes" id="UP000287823">
    <property type="component" value="Unassembled WGS sequence"/>
</dbReference>
<evidence type="ECO:0000256" key="4">
    <source>
        <dbReference type="ARBA" id="ARBA00023139"/>
    </source>
</evidence>
<evidence type="ECO:0000256" key="6">
    <source>
        <dbReference type="ARBA" id="ARBA00023288"/>
    </source>
</evidence>
<proteinExistence type="predicted"/>
<keyword evidence="6" id="KW-0449">Lipoprotein</keyword>
<evidence type="ECO:0000256" key="1">
    <source>
        <dbReference type="ARBA" id="ARBA00004459"/>
    </source>
</evidence>
<keyword evidence="5" id="KW-0998">Cell outer membrane</keyword>
<evidence type="ECO:0000313" key="9">
    <source>
        <dbReference type="Proteomes" id="UP000287823"/>
    </source>
</evidence>
<dbReference type="NCBIfam" id="NF047847">
    <property type="entry name" value="SS_mature_LptM"/>
    <property type="match status" value="1"/>
</dbReference>
<dbReference type="AlphaFoldDB" id="A0A432WEX6"/>
<evidence type="ECO:0000256" key="5">
    <source>
        <dbReference type="ARBA" id="ARBA00023237"/>
    </source>
</evidence>
<feature type="region of interest" description="Disordered" evidence="7">
    <location>
        <begin position="23"/>
        <end position="59"/>
    </location>
</feature>
<sequence length="59" mass="6410">MIKRIFHLVTVVSVVSVLAGCGQKGPLYIPPEPETTDIEQQRDDADQNAQSQQSVSNNG</sequence>
<organism evidence="8 9">
    <name type="scientific">Aliidiomarina soli</name>
    <dbReference type="NCBI Taxonomy" id="1928574"/>
    <lineage>
        <taxon>Bacteria</taxon>
        <taxon>Pseudomonadati</taxon>
        <taxon>Pseudomonadota</taxon>
        <taxon>Gammaproteobacteria</taxon>
        <taxon>Alteromonadales</taxon>
        <taxon>Idiomarinaceae</taxon>
        <taxon>Aliidiomarina</taxon>
    </lineage>
</organism>
<accession>A0A432WEX6</accession>
<protein>
    <recommendedName>
        <fullName evidence="10">Lipoprotein</fullName>
    </recommendedName>
</protein>
<evidence type="ECO:0000256" key="2">
    <source>
        <dbReference type="ARBA" id="ARBA00022729"/>
    </source>
</evidence>
<dbReference type="GO" id="GO:0009279">
    <property type="term" value="C:cell outer membrane"/>
    <property type="evidence" value="ECO:0007669"/>
    <property type="project" value="UniProtKB-SubCell"/>
</dbReference>
<evidence type="ECO:0000256" key="7">
    <source>
        <dbReference type="SAM" id="MobiDB-lite"/>
    </source>
</evidence>
<keyword evidence="2" id="KW-0732">Signal</keyword>
<feature type="compositionally biased region" description="Low complexity" evidence="7">
    <location>
        <begin position="47"/>
        <end position="59"/>
    </location>
</feature>
<reference evidence="8 9" key="1">
    <citation type="journal article" date="2011" name="Front. Microbiol.">
        <title>Genomic signatures of strain selection and enhancement in Bacillus atrophaeus var. globigii, a historical biowarfare simulant.</title>
        <authorList>
            <person name="Gibbons H.S."/>
            <person name="Broomall S.M."/>
            <person name="McNew L.A."/>
            <person name="Daligault H."/>
            <person name="Chapman C."/>
            <person name="Bruce D."/>
            <person name="Karavis M."/>
            <person name="Krepps M."/>
            <person name="McGregor P.A."/>
            <person name="Hong C."/>
            <person name="Park K.H."/>
            <person name="Akmal A."/>
            <person name="Feldman A."/>
            <person name="Lin J.S."/>
            <person name="Chang W.E."/>
            <person name="Higgs B.W."/>
            <person name="Demirev P."/>
            <person name="Lindquist J."/>
            <person name="Liem A."/>
            <person name="Fochler E."/>
            <person name="Read T.D."/>
            <person name="Tapia R."/>
            <person name="Johnson S."/>
            <person name="Bishop-Lilly K.A."/>
            <person name="Detter C."/>
            <person name="Han C."/>
            <person name="Sozhamannan S."/>
            <person name="Rosenzweig C.N."/>
            <person name="Skowronski E.W."/>
        </authorList>
    </citation>
    <scope>NUCLEOTIDE SEQUENCE [LARGE SCALE GENOMIC DNA]</scope>
    <source>
        <strain evidence="8 9">Y4G10-17</strain>
    </source>
</reference>
<comment type="caution">
    <text evidence="8">The sequence shown here is derived from an EMBL/GenBank/DDBJ whole genome shotgun (WGS) entry which is preliminary data.</text>
</comment>
<dbReference type="Pfam" id="PF13627">
    <property type="entry name" value="LptM_cons"/>
    <property type="match status" value="1"/>
</dbReference>
<keyword evidence="3" id="KW-0472">Membrane</keyword>
<evidence type="ECO:0000313" key="8">
    <source>
        <dbReference type="EMBL" id="RUO32330.1"/>
    </source>
</evidence>